<gene>
    <name evidence="6" type="ORF">BXZ70DRAFT_737999</name>
</gene>
<dbReference type="AlphaFoldDB" id="A0A8K0UVM4"/>
<evidence type="ECO:0000313" key="7">
    <source>
        <dbReference type="Proteomes" id="UP000813824"/>
    </source>
</evidence>
<evidence type="ECO:0000256" key="1">
    <source>
        <dbReference type="ARBA" id="ARBA00022723"/>
    </source>
</evidence>
<dbReference type="InterPro" id="IPR001841">
    <property type="entry name" value="Znf_RING"/>
</dbReference>
<keyword evidence="3" id="KW-0862">Zinc</keyword>
<keyword evidence="7" id="KW-1185">Reference proteome</keyword>
<dbReference type="OrthoDB" id="6333297at2759"/>
<keyword evidence="1" id="KW-0479">Metal-binding</keyword>
<keyword evidence="2 4" id="KW-0863">Zinc-finger</keyword>
<dbReference type="PROSITE" id="PS50089">
    <property type="entry name" value="ZF_RING_2"/>
    <property type="match status" value="1"/>
</dbReference>
<dbReference type="EMBL" id="JAEVFJ010000007">
    <property type="protein sequence ID" value="KAH8103541.1"/>
    <property type="molecule type" value="Genomic_DNA"/>
</dbReference>
<evidence type="ECO:0000256" key="2">
    <source>
        <dbReference type="ARBA" id="ARBA00022771"/>
    </source>
</evidence>
<dbReference type="Gene3D" id="3.30.40.10">
    <property type="entry name" value="Zinc/RING finger domain, C3HC4 (zinc finger)"/>
    <property type="match status" value="1"/>
</dbReference>
<dbReference type="PROSITE" id="PS00518">
    <property type="entry name" value="ZF_RING_1"/>
    <property type="match status" value="1"/>
</dbReference>
<evidence type="ECO:0000313" key="6">
    <source>
        <dbReference type="EMBL" id="KAH8103541.1"/>
    </source>
</evidence>
<sequence length="248" mass="26697">MRLWTCDICDAAKNRHVEIFTTMQAFYGHKRRALGHMDALARQVIRVPKPLPQITTDGGEGADIENATTVETPGLDTESGASGVDDALPSSTALDIPLGIDSSQTATSEGNATSTWITDDPWSTDVTTHMVDHQSPLVVPPPLRPPFTLEDTDSLLSSSPWEESPERLATNDMHEPSWTVNNSDNDTTVVDAVVGCGVCRGSPLDPIVHILCGHVFCRSCAMEELAKTLQCPSCDTAIFAPLKSDIVV</sequence>
<dbReference type="GO" id="GO:0008270">
    <property type="term" value="F:zinc ion binding"/>
    <property type="evidence" value="ECO:0007669"/>
    <property type="project" value="UniProtKB-KW"/>
</dbReference>
<name>A0A8K0UVM4_9AGAR</name>
<dbReference type="Proteomes" id="UP000813824">
    <property type="component" value="Unassembled WGS sequence"/>
</dbReference>
<dbReference type="Pfam" id="PF13923">
    <property type="entry name" value="zf-C3HC4_2"/>
    <property type="match status" value="1"/>
</dbReference>
<evidence type="ECO:0000256" key="3">
    <source>
        <dbReference type="ARBA" id="ARBA00022833"/>
    </source>
</evidence>
<reference evidence="6" key="1">
    <citation type="journal article" date="2021" name="New Phytol.">
        <title>Evolutionary innovations through gain and loss of genes in the ectomycorrhizal Boletales.</title>
        <authorList>
            <person name="Wu G."/>
            <person name="Miyauchi S."/>
            <person name="Morin E."/>
            <person name="Kuo A."/>
            <person name="Drula E."/>
            <person name="Varga T."/>
            <person name="Kohler A."/>
            <person name="Feng B."/>
            <person name="Cao Y."/>
            <person name="Lipzen A."/>
            <person name="Daum C."/>
            <person name="Hundley H."/>
            <person name="Pangilinan J."/>
            <person name="Johnson J."/>
            <person name="Barry K."/>
            <person name="LaButti K."/>
            <person name="Ng V."/>
            <person name="Ahrendt S."/>
            <person name="Min B."/>
            <person name="Choi I.G."/>
            <person name="Park H."/>
            <person name="Plett J.M."/>
            <person name="Magnuson J."/>
            <person name="Spatafora J.W."/>
            <person name="Nagy L.G."/>
            <person name="Henrissat B."/>
            <person name="Grigoriev I.V."/>
            <person name="Yang Z.L."/>
            <person name="Xu J."/>
            <person name="Martin F.M."/>
        </authorList>
    </citation>
    <scope>NUCLEOTIDE SEQUENCE</scope>
    <source>
        <strain evidence="6">KKN 215</strain>
    </source>
</reference>
<feature type="domain" description="RING-type" evidence="5">
    <location>
        <begin position="196"/>
        <end position="235"/>
    </location>
</feature>
<evidence type="ECO:0000259" key="5">
    <source>
        <dbReference type="PROSITE" id="PS50089"/>
    </source>
</evidence>
<dbReference type="InterPro" id="IPR013083">
    <property type="entry name" value="Znf_RING/FYVE/PHD"/>
</dbReference>
<dbReference type="InterPro" id="IPR017907">
    <property type="entry name" value="Znf_RING_CS"/>
</dbReference>
<comment type="caution">
    <text evidence="6">The sequence shown here is derived from an EMBL/GenBank/DDBJ whole genome shotgun (WGS) entry which is preliminary data.</text>
</comment>
<accession>A0A8K0UVM4</accession>
<dbReference type="SMART" id="SM00184">
    <property type="entry name" value="RING"/>
    <property type="match status" value="1"/>
</dbReference>
<proteinExistence type="predicted"/>
<evidence type="ECO:0000256" key="4">
    <source>
        <dbReference type="PROSITE-ProRule" id="PRU00175"/>
    </source>
</evidence>
<organism evidence="6 7">
    <name type="scientific">Cristinia sonorae</name>
    <dbReference type="NCBI Taxonomy" id="1940300"/>
    <lineage>
        <taxon>Eukaryota</taxon>
        <taxon>Fungi</taxon>
        <taxon>Dikarya</taxon>
        <taxon>Basidiomycota</taxon>
        <taxon>Agaricomycotina</taxon>
        <taxon>Agaricomycetes</taxon>
        <taxon>Agaricomycetidae</taxon>
        <taxon>Agaricales</taxon>
        <taxon>Pleurotineae</taxon>
        <taxon>Stephanosporaceae</taxon>
        <taxon>Cristinia</taxon>
    </lineage>
</organism>
<dbReference type="SUPFAM" id="SSF57850">
    <property type="entry name" value="RING/U-box"/>
    <property type="match status" value="1"/>
</dbReference>
<protein>
    <recommendedName>
        <fullName evidence="5">RING-type domain-containing protein</fullName>
    </recommendedName>
</protein>